<comment type="subcellular location">
    <subcellularLocation>
        <location evidence="1">Nucleus</location>
    </subcellularLocation>
</comment>
<accession>A0AAD3SDC3</accession>
<dbReference type="InterPro" id="IPR015300">
    <property type="entry name" value="DNA-bd_pseudobarrel_sf"/>
</dbReference>
<evidence type="ECO:0000259" key="7">
    <source>
        <dbReference type="PROSITE" id="PS50863"/>
    </source>
</evidence>
<feature type="region of interest" description="Disordered" evidence="6">
    <location>
        <begin position="44"/>
        <end position="66"/>
    </location>
</feature>
<keyword evidence="4" id="KW-0804">Transcription</keyword>
<gene>
    <name evidence="8" type="ORF">Nepgr_010938</name>
</gene>
<dbReference type="Gene3D" id="2.40.330.10">
    <property type="entry name" value="DNA-binding pseudobarrel domain"/>
    <property type="match status" value="1"/>
</dbReference>
<sequence>MLTKGWIQYVKEKNLKAGDIITFQKSAGPDKQFYIERRPVNRTGKCHRAVPSRRGGDQVVRSRHTENADRQCQCGGRL</sequence>
<evidence type="ECO:0000256" key="6">
    <source>
        <dbReference type="SAM" id="MobiDB-lite"/>
    </source>
</evidence>
<evidence type="ECO:0000256" key="4">
    <source>
        <dbReference type="ARBA" id="ARBA00023163"/>
    </source>
</evidence>
<name>A0AAD3SDC3_NEPGR</name>
<evidence type="ECO:0000313" key="9">
    <source>
        <dbReference type="Proteomes" id="UP001279734"/>
    </source>
</evidence>
<organism evidence="8 9">
    <name type="scientific">Nepenthes gracilis</name>
    <name type="common">Slender pitcher plant</name>
    <dbReference type="NCBI Taxonomy" id="150966"/>
    <lineage>
        <taxon>Eukaryota</taxon>
        <taxon>Viridiplantae</taxon>
        <taxon>Streptophyta</taxon>
        <taxon>Embryophyta</taxon>
        <taxon>Tracheophyta</taxon>
        <taxon>Spermatophyta</taxon>
        <taxon>Magnoliopsida</taxon>
        <taxon>eudicotyledons</taxon>
        <taxon>Gunneridae</taxon>
        <taxon>Pentapetalae</taxon>
        <taxon>Caryophyllales</taxon>
        <taxon>Nepenthaceae</taxon>
        <taxon>Nepenthes</taxon>
    </lineage>
</organism>
<evidence type="ECO:0000256" key="1">
    <source>
        <dbReference type="ARBA" id="ARBA00004123"/>
    </source>
</evidence>
<evidence type="ECO:0000256" key="3">
    <source>
        <dbReference type="ARBA" id="ARBA00023125"/>
    </source>
</evidence>
<dbReference type="PROSITE" id="PS50863">
    <property type="entry name" value="B3"/>
    <property type="match status" value="1"/>
</dbReference>
<feature type="domain" description="TF-B3" evidence="7">
    <location>
        <begin position="1"/>
        <end position="39"/>
    </location>
</feature>
<dbReference type="AlphaFoldDB" id="A0AAD3SDC3"/>
<evidence type="ECO:0000256" key="5">
    <source>
        <dbReference type="ARBA" id="ARBA00023242"/>
    </source>
</evidence>
<keyword evidence="9" id="KW-1185">Reference proteome</keyword>
<proteinExistence type="predicted"/>
<evidence type="ECO:0000313" key="8">
    <source>
        <dbReference type="EMBL" id="GMH09098.1"/>
    </source>
</evidence>
<reference evidence="8" key="1">
    <citation type="submission" date="2023-05" db="EMBL/GenBank/DDBJ databases">
        <title>Nepenthes gracilis genome sequencing.</title>
        <authorList>
            <person name="Fukushima K."/>
        </authorList>
    </citation>
    <scope>NUCLEOTIDE SEQUENCE</scope>
    <source>
        <strain evidence="8">SING2019-196</strain>
    </source>
</reference>
<dbReference type="GO" id="GO:0005634">
    <property type="term" value="C:nucleus"/>
    <property type="evidence" value="ECO:0007669"/>
    <property type="project" value="UniProtKB-SubCell"/>
</dbReference>
<protein>
    <recommendedName>
        <fullName evidence="7">TF-B3 domain-containing protein</fullName>
    </recommendedName>
</protein>
<keyword evidence="5" id="KW-0539">Nucleus</keyword>
<dbReference type="EMBL" id="BSYO01000008">
    <property type="protein sequence ID" value="GMH09098.1"/>
    <property type="molecule type" value="Genomic_DNA"/>
</dbReference>
<dbReference type="Proteomes" id="UP001279734">
    <property type="component" value="Unassembled WGS sequence"/>
</dbReference>
<comment type="caution">
    <text evidence="8">The sequence shown here is derived from an EMBL/GenBank/DDBJ whole genome shotgun (WGS) entry which is preliminary data.</text>
</comment>
<dbReference type="GO" id="GO:0003677">
    <property type="term" value="F:DNA binding"/>
    <property type="evidence" value="ECO:0007669"/>
    <property type="project" value="UniProtKB-KW"/>
</dbReference>
<keyword evidence="3" id="KW-0238">DNA-binding</keyword>
<evidence type="ECO:0000256" key="2">
    <source>
        <dbReference type="ARBA" id="ARBA00023015"/>
    </source>
</evidence>
<keyword evidence="2" id="KW-0805">Transcription regulation</keyword>
<dbReference type="SUPFAM" id="SSF101936">
    <property type="entry name" value="DNA-binding pseudobarrel domain"/>
    <property type="match status" value="1"/>
</dbReference>
<dbReference type="InterPro" id="IPR003340">
    <property type="entry name" value="B3_DNA-bd"/>
</dbReference>